<dbReference type="SMART" id="SM00184">
    <property type="entry name" value="RING"/>
    <property type="match status" value="1"/>
</dbReference>
<proteinExistence type="predicted"/>
<accession>A0A0A0K7L0</accession>
<dbReference type="PANTHER" id="PTHR15710">
    <property type="entry name" value="E3 UBIQUITIN-PROTEIN LIGASE PRAJA"/>
    <property type="match status" value="1"/>
</dbReference>
<evidence type="ECO:0000256" key="6">
    <source>
        <dbReference type="PROSITE-ProRule" id="PRU00175"/>
    </source>
</evidence>
<protein>
    <recommendedName>
        <fullName evidence="2">RING-type E3 ubiquitin transferase</fullName>
        <ecNumber evidence="2">2.3.2.27</ecNumber>
    </recommendedName>
</protein>
<evidence type="ECO:0000256" key="4">
    <source>
        <dbReference type="ARBA" id="ARBA00022771"/>
    </source>
</evidence>
<reference evidence="8 9" key="1">
    <citation type="journal article" date="2009" name="Nat. Genet.">
        <title>The genome of the cucumber, Cucumis sativus L.</title>
        <authorList>
            <person name="Huang S."/>
            <person name="Li R."/>
            <person name="Zhang Z."/>
            <person name="Li L."/>
            <person name="Gu X."/>
            <person name="Fan W."/>
            <person name="Lucas W.J."/>
            <person name="Wang X."/>
            <person name="Xie B."/>
            <person name="Ni P."/>
            <person name="Ren Y."/>
            <person name="Zhu H."/>
            <person name="Li J."/>
            <person name="Lin K."/>
            <person name="Jin W."/>
            <person name="Fei Z."/>
            <person name="Li G."/>
            <person name="Staub J."/>
            <person name="Kilian A."/>
            <person name="van der Vossen E.A."/>
            <person name="Wu Y."/>
            <person name="Guo J."/>
            <person name="He J."/>
            <person name="Jia Z."/>
            <person name="Ren Y."/>
            <person name="Tian G."/>
            <person name="Lu Y."/>
            <person name="Ruan J."/>
            <person name="Qian W."/>
            <person name="Wang M."/>
            <person name="Huang Q."/>
            <person name="Li B."/>
            <person name="Xuan Z."/>
            <person name="Cao J."/>
            <person name="Asan"/>
            <person name="Wu Z."/>
            <person name="Zhang J."/>
            <person name="Cai Q."/>
            <person name="Bai Y."/>
            <person name="Zhao B."/>
            <person name="Han Y."/>
            <person name="Li Y."/>
            <person name="Li X."/>
            <person name="Wang S."/>
            <person name="Shi Q."/>
            <person name="Liu S."/>
            <person name="Cho W.K."/>
            <person name="Kim J.Y."/>
            <person name="Xu Y."/>
            <person name="Heller-Uszynska K."/>
            <person name="Miao H."/>
            <person name="Cheng Z."/>
            <person name="Zhang S."/>
            <person name="Wu J."/>
            <person name="Yang Y."/>
            <person name="Kang H."/>
            <person name="Li M."/>
            <person name="Liang H."/>
            <person name="Ren X."/>
            <person name="Shi Z."/>
            <person name="Wen M."/>
            <person name="Jian M."/>
            <person name="Yang H."/>
            <person name="Zhang G."/>
            <person name="Yang Z."/>
            <person name="Chen R."/>
            <person name="Liu S."/>
            <person name="Li J."/>
            <person name="Ma L."/>
            <person name="Liu H."/>
            <person name="Zhou Y."/>
            <person name="Zhao J."/>
            <person name="Fang X."/>
            <person name="Li G."/>
            <person name="Fang L."/>
            <person name="Li Y."/>
            <person name="Liu D."/>
            <person name="Zheng H."/>
            <person name="Zhang Y."/>
            <person name="Qin N."/>
            <person name="Li Z."/>
            <person name="Yang G."/>
            <person name="Yang S."/>
            <person name="Bolund L."/>
            <person name="Kristiansen K."/>
            <person name="Zheng H."/>
            <person name="Li S."/>
            <person name="Zhang X."/>
            <person name="Yang H."/>
            <person name="Wang J."/>
            <person name="Sun R."/>
            <person name="Zhang B."/>
            <person name="Jiang S."/>
            <person name="Wang J."/>
            <person name="Du Y."/>
            <person name="Li S."/>
        </authorList>
    </citation>
    <scope>NUCLEOTIDE SEQUENCE [LARGE SCALE GENOMIC DNA]</scope>
    <source>
        <strain evidence="9">cv. 9930</strain>
    </source>
</reference>
<evidence type="ECO:0000313" key="9">
    <source>
        <dbReference type="Proteomes" id="UP000029981"/>
    </source>
</evidence>
<keyword evidence="5" id="KW-0862">Zinc</keyword>
<dbReference type="GO" id="GO:0061630">
    <property type="term" value="F:ubiquitin protein ligase activity"/>
    <property type="evidence" value="ECO:0000318"/>
    <property type="project" value="GO_Central"/>
</dbReference>
<keyword evidence="4 6" id="KW-0863">Zinc-finger</keyword>
<dbReference type="EC" id="2.3.2.27" evidence="2"/>
<evidence type="ECO:0000256" key="3">
    <source>
        <dbReference type="ARBA" id="ARBA00022723"/>
    </source>
</evidence>
<dbReference type="InterPro" id="IPR001841">
    <property type="entry name" value="Znf_RING"/>
</dbReference>
<reference evidence="8 9" key="2">
    <citation type="journal article" date="2009" name="PLoS ONE">
        <title>An integrated genetic and cytogenetic map of the cucumber genome.</title>
        <authorList>
            <person name="Ren Y."/>
            <person name="Zhang Z."/>
            <person name="Liu J."/>
            <person name="Staub J.E."/>
            <person name="Han Y."/>
            <person name="Cheng Z."/>
            <person name="Li X."/>
            <person name="Lu J."/>
            <person name="Miao H."/>
            <person name="Kang H."/>
            <person name="Xie B."/>
            <person name="Gu X."/>
            <person name="Wang X."/>
            <person name="Du Y."/>
            <person name="Jin W."/>
            <person name="Huang S."/>
        </authorList>
    </citation>
    <scope>NUCLEOTIDE SEQUENCE [LARGE SCALE GENOMIC DNA]</scope>
    <source>
        <strain evidence="9">cv. 9930</strain>
    </source>
</reference>
<reference evidence="8 9" key="3">
    <citation type="journal article" date="2010" name="BMC Genomics">
        <title>Transcriptome sequencing and comparative analysis of cucumber flowers with different sex types.</title>
        <authorList>
            <person name="Guo S."/>
            <person name="Zheng Y."/>
            <person name="Joung J.G."/>
            <person name="Liu S."/>
            <person name="Zhang Z."/>
            <person name="Crasta O.R."/>
            <person name="Sobral B.W."/>
            <person name="Xu Y."/>
            <person name="Huang S."/>
            <person name="Fei Z."/>
        </authorList>
    </citation>
    <scope>NUCLEOTIDE SEQUENCE [LARGE SCALE GENOMIC DNA]</scope>
    <source>
        <strain evidence="9">cv. 9930</strain>
    </source>
</reference>
<reference evidence="8 9" key="4">
    <citation type="journal article" date="2011" name="BMC Genomics">
        <title>RNA-Seq improves annotation of protein-coding genes in the cucumber genome.</title>
        <authorList>
            <person name="Li Z."/>
            <person name="Zhang Z."/>
            <person name="Yan P."/>
            <person name="Huang S."/>
            <person name="Fei Z."/>
            <person name="Lin K."/>
        </authorList>
    </citation>
    <scope>NUCLEOTIDE SEQUENCE [LARGE SCALE GENOMIC DNA]</scope>
    <source>
        <strain evidence="9">cv. 9930</strain>
    </source>
</reference>
<dbReference type="AlphaFoldDB" id="A0A0A0K7L0"/>
<evidence type="ECO:0000256" key="2">
    <source>
        <dbReference type="ARBA" id="ARBA00012483"/>
    </source>
</evidence>
<dbReference type="PROSITE" id="PS50089">
    <property type="entry name" value="ZF_RING_2"/>
    <property type="match status" value="1"/>
</dbReference>
<dbReference type="Gene3D" id="3.30.40.10">
    <property type="entry name" value="Zinc/RING finger domain, C3HC4 (zinc finger)"/>
    <property type="match status" value="1"/>
</dbReference>
<dbReference type="Gramene" id="KGN43801">
    <property type="protein sequence ID" value="KGN43801"/>
    <property type="gene ID" value="Csa_7G067560"/>
</dbReference>
<dbReference type="SMART" id="SM00744">
    <property type="entry name" value="RINGv"/>
    <property type="match status" value="1"/>
</dbReference>
<keyword evidence="9" id="KW-1185">Reference proteome</keyword>
<name>A0A0A0K7L0_CUCSA</name>
<dbReference type="EMBL" id="CM002928">
    <property type="protein sequence ID" value="KGN43801.1"/>
    <property type="molecule type" value="Genomic_DNA"/>
</dbReference>
<dbReference type="PANTHER" id="PTHR15710:SF77">
    <property type="entry name" value="RING-H2 FINGER PROTEIN ATL21B"/>
    <property type="match status" value="1"/>
</dbReference>
<feature type="domain" description="RING-type" evidence="7">
    <location>
        <begin position="214"/>
        <end position="260"/>
    </location>
</feature>
<dbReference type="InterPro" id="IPR011016">
    <property type="entry name" value="Znf_RING-CH"/>
</dbReference>
<comment type="catalytic activity">
    <reaction evidence="1">
        <text>S-ubiquitinyl-[E2 ubiquitin-conjugating enzyme]-L-cysteine + [acceptor protein]-L-lysine = [E2 ubiquitin-conjugating enzyme]-L-cysteine + N(6)-ubiquitinyl-[acceptor protein]-L-lysine.</text>
        <dbReference type="EC" id="2.3.2.27"/>
    </reaction>
</comment>
<sequence>MAEQIFGPCRYGSGSYIGMSLRITDPDLRHQPQSQIRTPPNSPTLVKQIDLNFKVEVKCQHYFQAGEGGNSTFATALLSEHISSHHPLPTLQLPVSIFKHGDKTLKRLLFREFQIYRAIINIELVVDEIIKHWVKKVDEENSTSQVFEEIYPLEITIELLVYQMIHAIDQPHEIMMDQPQVMMVPTSESAMESMLKKVENEEIVKFGDNKSINCVICLEEISKEKKGSEAVVLQMPCLHMFHEECIRKWLKRSHYCPTCRFSMPTNN</sequence>
<dbReference type="GO" id="GO:0016567">
    <property type="term" value="P:protein ubiquitination"/>
    <property type="evidence" value="ECO:0000318"/>
    <property type="project" value="GO_Central"/>
</dbReference>
<evidence type="ECO:0000259" key="7">
    <source>
        <dbReference type="PROSITE" id="PS50089"/>
    </source>
</evidence>
<dbReference type="GO" id="GO:0008270">
    <property type="term" value="F:zinc ion binding"/>
    <property type="evidence" value="ECO:0007669"/>
    <property type="project" value="UniProtKB-KW"/>
</dbReference>
<organism evidence="8 9">
    <name type="scientific">Cucumis sativus</name>
    <name type="common">Cucumber</name>
    <dbReference type="NCBI Taxonomy" id="3659"/>
    <lineage>
        <taxon>Eukaryota</taxon>
        <taxon>Viridiplantae</taxon>
        <taxon>Streptophyta</taxon>
        <taxon>Embryophyta</taxon>
        <taxon>Tracheophyta</taxon>
        <taxon>Spermatophyta</taxon>
        <taxon>Magnoliopsida</taxon>
        <taxon>eudicotyledons</taxon>
        <taxon>Gunneridae</taxon>
        <taxon>Pentapetalae</taxon>
        <taxon>rosids</taxon>
        <taxon>fabids</taxon>
        <taxon>Cucurbitales</taxon>
        <taxon>Cucurbitaceae</taxon>
        <taxon>Benincaseae</taxon>
        <taxon>Cucumis</taxon>
    </lineage>
</organism>
<gene>
    <name evidence="8" type="ORF">Csa_7G067560</name>
</gene>
<evidence type="ECO:0000256" key="5">
    <source>
        <dbReference type="ARBA" id="ARBA00022833"/>
    </source>
</evidence>
<dbReference type="Pfam" id="PF13639">
    <property type="entry name" value="zf-RING_2"/>
    <property type="match status" value="1"/>
</dbReference>
<dbReference type="SUPFAM" id="SSF57850">
    <property type="entry name" value="RING/U-box"/>
    <property type="match status" value="1"/>
</dbReference>
<dbReference type="Proteomes" id="UP000029981">
    <property type="component" value="Chromosome 7"/>
</dbReference>
<evidence type="ECO:0000313" key="8">
    <source>
        <dbReference type="EMBL" id="KGN43801.1"/>
    </source>
</evidence>
<dbReference type="InterPro" id="IPR013083">
    <property type="entry name" value="Znf_RING/FYVE/PHD"/>
</dbReference>
<evidence type="ECO:0000256" key="1">
    <source>
        <dbReference type="ARBA" id="ARBA00000900"/>
    </source>
</evidence>
<dbReference type="GO" id="GO:0005737">
    <property type="term" value="C:cytoplasm"/>
    <property type="evidence" value="ECO:0000318"/>
    <property type="project" value="GO_Central"/>
</dbReference>
<keyword evidence="3" id="KW-0479">Metal-binding</keyword>